<evidence type="ECO:0000256" key="6">
    <source>
        <dbReference type="ARBA" id="ARBA00022490"/>
    </source>
</evidence>
<comment type="pathway">
    <text evidence="2 14">Porphyrin-containing compound metabolism; protoporphyrin-IX biosynthesis; protoporphyrinogen-IX from coproporphyrinogen-III (AdoMet route): step 1/1.</text>
</comment>
<proteinExistence type="inferred from homology"/>
<dbReference type="RefSeq" id="WP_035259977.1">
    <property type="nucleotide sequence ID" value="NZ_JFKE01000005.1"/>
</dbReference>
<dbReference type="PANTHER" id="PTHR13932:SF6">
    <property type="entry name" value="OXYGEN-INDEPENDENT COPROPORPHYRINOGEN III OXIDASE"/>
    <property type="match status" value="1"/>
</dbReference>
<feature type="binding site" evidence="16">
    <location>
        <position position="64"/>
    </location>
    <ligand>
        <name>[4Fe-4S] cluster</name>
        <dbReference type="ChEBI" id="CHEBI:49883"/>
        <note>4Fe-4S-S-AdoMet</note>
    </ligand>
</feature>
<keyword evidence="7 14" id="KW-0949">S-adenosyl-L-methionine</keyword>
<comment type="caution">
    <text evidence="18">The sequence shown here is derived from an EMBL/GenBank/DDBJ whole genome shotgun (WGS) entry which is preliminary data.</text>
</comment>
<comment type="subcellular location">
    <subcellularLocation>
        <location evidence="1 14">Cytoplasm</location>
    </subcellularLocation>
</comment>
<evidence type="ECO:0000259" key="17">
    <source>
        <dbReference type="PROSITE" id="PS51918"/>
    </source>
</evidence>
<dbReference type="InterPro" id="IPR034505">
    <property type="entry name" value="Coproporphyrinogen-III_oxidase"/>
</dbReference>
<dbReference type="EC" id="1.3.98.3" evidence="14"/>
<keyword evidence="19" id="KW-1185">Reference proteome</keyword>
<evidence type="ECO:0000256" key="10">
    <source>
        <dbReference type="ARBA" id="ARBA00023004"/>
    </source>
</evidence>
<comment type="subunit">
    <text evidence="4">Monomer.</text>
</comment>
<evidence type="ECO:0000256" key="9">
    <source>
        <dbReference type="ARBA" id="ARBA00023002"/>
    </source>
</evidence>
<comment type="catalytic activity">
    <reaction evidence="13 14">
        <text>coproporphyrinogen III + 2 S-adenosyl-L-methionine = protoporphyrinogen IX + 2 5'-deoxyadenosine + 2 L-methionine + 2 CO2</text>
        <dbReference type="Rhea" id="RHEA:15425"/>
        <dbReference type="ChEBI" id="CHEBI:16526"/>
        <dbReference type="ChEBI" id="CHEBI:17319"/>
        <dbReference type="ChEBI" id="CHEBI:57307"/>
        <dbReference type="ChEBI" id="CHEBI:57309"/>
        <dbReference type="ChEBI" id="CHEBI:57844"/>
        <dbReference type="ChEBI" id="CHEBI:59789"/>
        <dbReference type="EC" id="1.3.98.3"/>
    </reaction>
</comment>
<gene>
    <name evidence="18" type="ORF">ACMU_14090</name>
</gene>
<keyword evidence="5 14" id="KW-0004">4Fe-4S</keyword>
<comment type="similarity">
    <text evidence="3 14">Belongs to the anaerobic coproporphyrinogen-III oxidase family.</text>
</comment>
<feature type="binding site" evidence="15">
    <location>
        <begin position="66"/>
        <end position="68"/>
    </location>
    <ligand>
        <name>S-adenosyl-L-methionine</name>
        <dbReference type="ChEBI" id="CHEBI:59789"/>
        <label>2</label>
    </ligand>
</feature>
<feature type="binding site" evidence="15">
    <location>
        <begin position="112"/>
        <end position="113"/>
    </location>
    <ligand>
        <name>S-adenosyl-L-methionine</name>
        <dbReference type="ChEBI" id="CHEBI:59789"/>
        <label>2</label>
    </ligand>
</feature>
<dbReference type="Proteomes" id="UP000026249">
    <property type="component" value="Unassembled WGS sequence"/>
</dbReference>
<organism evidence="18 19">
    <name type="scientific">Actibacterium mucosum KCTC 23349</name>
    <dbReference type="NCBI Taxonomy" id="1454373"/>
    <lineage>
        <taxon>Bacteria</taxon>
        <taxon>Pseudomonadati</taxon>
        <taxon>Pseudomonadota</taxon>
        <taxon>Alphaproteobacteria</taxon>
        <taxon>Rhodobacterales</taxon>
        <taxon>Roseobacteraceae</taxon>
        <taxon>Actibacterium</taxon>
    </lineage>
</organism>
<feature type="binding site" evidence="16">
    <location>
        <position position="60"/>
    </location>
    <ligand>
        <name>[4Fe-4S] cluster</name>
        <dbReference type="ChEBI" id="CHEBI:49883"/>
        <note>4Fe-4S-S-AdoMet</note>
    </ligand>
</feature>
<feature type="binding site" evidence="15">
    <location>
        <position position="171"/>
    </location>
    <ligand>
        <name>S-adenosyl-L-methionine</name>
        <dbReference type="ChEBI" id="CHEBI:59789"/>
        <label>2</label>
    </ligand>
</feature>
<dbReference type="SUPFAM" id="SSF102114">
    <property type="entry name" value="Radical SAM enzymes"/>
    <property type="match status" value="1"/>
</dbReference>
<feature type="binding site" evidence="15">
    <location>
        <position position="328"/>
    </location>
    <ligand>
        <name>S-adenosyl-L-methionine</name>
        <dbReference type="ChEBI" id="CHEBI:59789"/>
        <label>1</label>
    </ligand>
</feature>
<dbReference type="GO" id="GO:0004109">
    <property type="term" value="F:coproporphyrinogen oxidase activity"/>
    <property type="evidence" value="ECO:0007669"/>
    <property type="project" value="InterPro"/>
</dbReference>
<dbReference type="NCBIfam" id="TIGR00538">
    <property type="entry name" value="hemN"/>
    <property type="match status" value="1"/>
</dbReference>
<sequence length="451" mass="49660">MMTETFLARMGLFDARAPRYTSYPTAPHFNGSVTGSDFTNWVRAIPEAGQVSLYIHVPFCRRLCWFCACRTQGSQTLSPVAAYVDTLLAELRLLAAQLPKGVTLSRLHWGGGTPTLLSPDLIDTLAGAIFDVLPAGPGTEFSVEIDPNELDEPRLQALARAGMNRASIGVQDFDPLIQQTIGREQSYEVTRDAVEMLRGCDIHSLNADILYGLPYQNERRITNSVEQLIALNPDRVALYGYAHVPWVAKRQQMIPTDHLPTPVERWQLFNTAEALFTKAGYRGIGIDHFARPGDGLDLAARAGTLHRNFQGYTDDQSEVLIGLGASSISRFPQGYAQNAPSTSAYARAVSEGQFATTRGHRFSGDDRLRARVIEALMCYFRVSEEDLNARFGTSEDGASALFAPALEEFGEVLEMHRGDLLITDEGRPLARLIARSFDAYEMAANGHSLAI</sequence>
<dbReference type="Gene3D" id="3.20.20.70">
    <property type="entry name" value="Aldolase class I"/>
    <property type="match status" value="1"/>
</dbReference>
<keyword evidence="6 14" id="KW-0963">Cytoplasm</keyword>
<dbReference type="InterPro" id="IPR058240">
    <property type="entry name" value="rSAM_sf"/>
</dbReference>
<feature type="domain" description="Radical SAM core" evidence="17">
    <location>
        <begin position="45"/>
        <end position="287"/>
    </location>
</feature>
<keyword evidence="12 14" id="KW-0627">Porphyrin biosynthesis</keyword>
<dbReference type="GO" id="GO:0005737">
    <property type="term" value="C:cytoplasm"/>
    <property type="evidence" value="ECO:0007669"/>
    <property type="project" value="UniProtKB-SubCell"/>
</dbReference>
<evidence type="ECO:0000256" key="4">
    <source>
        <dbReference type="ARBA" id="ARBA00011245"/>
    </source>
</evidence>
<dbReference type="GO" id="GO:0006782">
    <property type="term" value="P:protoporphyrinogen IX biosynthetic process"/>
    <property type="evidence" value="ECO:0007669"/>
    <property type="project" value="UniProtKB-UniPathway"/>
</dbReference>
<dbReference type="OrthoDB" id="9808022at2"/>
<dbReference type="SFLD" id="SFLDS00029">
    <property type="entry name" value="Radical_SAM"/>
    <property type="match status" value="1"/>
</dbReference>
<evidence type="ECO:0000256" key="11">
    <source>
        <dbReference type="ARBA" id="ARBA00023014"/>
    </source>
</evidence>
<dbReference type="InterPro" id="IPR007197">
    <property type="entry name" value="rSAM"/>
</dbReference>
<dbReference type="GO" id="GO:0046872">
    <property type="term" value="F:metal ion binding"/>
    <property type="evidence" value="ECO:0007669"/>
    <property type="project" value="UniProtKB-KW"/>
</dbReference>
<reference evidence="18 19" key="1">
    <citation type="submission" date="2014-03" db="EMBL/GenBank/DDBJ databases">
        <title>Draft Genome Sequence of Actibacterium mucosum KCTC 23349, a Marine Alphaproteobacterium with Complex Ionic Requirements Isolated from Mediterranean Seawater at Malvarrosa Beach, Valencia, Spain.</title>
        <authorList>
            <person name="Arahal D.R."/>
            <person name="Shao Z."/>
            <person name="Lai Q."/>
            <person name="Pujalte M.J."/>
        </authorList>
    </citation>
    <scope>NUCLEOTIDE SEQUENCE [LARGE SCALE GENOMIC DNA]</scope>
    <source>
        <strain evidence="18 19">KCTC 23349</strain>
    </source>
</reference>
<dbReference type="Gene3D" id="1.10.10.920">
    <property type="match status" value="1"/>
</dbReference>
<dbReference type="AlphaFoldDB" id="A0A037ZEK9"/>
<evidence type="ECO:0000256" key="12">
    <source>
        <dbReference type="ARBA" id="ARBA00023244"/>
    </source>
</evidence>
<evidence type="ECO:0000313" key="18">
    <source>
        <dbReference type="EMBL" id="KAJ54890.1"/>
    </source>
</evidence>
<dbReference type="SMART" id="SM00729">
    <property type="entry name" value="Elp3"/>
    <property type="match status" value="1"/>
</dbReference>
<dbReference type="UniPathway" id="UPA00251">
    <property type="reaction ID" value="UER00323"/>
</dbReference>
<feature type="binding site" evidence="15">
    <location>
        <position position="183"/>
    </location>
    <ligand>
        <name>S-adenosyl-L-methionine</name>
        <dbReference type="ChEBI" id="CHEBI:59789"/>
        <label>2</label>
    </ligand>
</feature>
<evidence type="ECO:0000256" key="14">
    <source>
        <dbReference type="PIRNR" id="PIRNR000167"/>
    </source>
</evidence>
<protein>
    <recommendedName>
        <fullName evidence="14">Coproporphyrinogen-III oxidase</fullName>
        <ecNumber evidence="14">1.3.98.3</ecNumber>
    </recommendedName>
</protein>
<evidence type="ECO:0000256" key="7">
    <source>
        <dbReference type="ARBA" id="ARBA00022691"/>
    </source>
</evidence>
<keyword evidence="11 14" id="KW-0411">Iron-sulfur</keyword>
<feature type="binding site" evidence="15">
    <location>
        <position position="144"/>
    </location>
    <ligand>
        <name>S-adenosyl-L-methionine</name>
        <dbReference type="ChEBI" id="CHEBI:59789"/>
        <label>1</label>
    </ligand>
</feature>
<dbReference type="GO" id="GO:0051539">
    <property type="term" value="F:4 iron, 4 sulfur cluster binding"/>
    <property type="evidence" value="ECO:0007669"/>
    <property type="project" value="UniProtKB-KW"/>
</dbReference>
<dbReference type="EMBL" id="JFKE01000005">
    <property type="protein sequence ID" value="KAJ54890.1"/>
    <property type="molecule type" value="Genomic_DNA"/>
</dbReference>
<accession>A0A037ZEK9</accession>
<evidence type="ECO:0000256" key="15">
    <source>
        <dbReference type="PIRSR" id="PIRSR000167-1"/>
    </source>
</evidence>
<dbReference type="InterPro" id="IPR006638">
    <property type="entry name" value="Elp3/MiaA/NifB-like_rSAM"/>
</dbReference>
<evidence type="ECO:0000256" key="2">
    <source>
        <dbReference type="ARBA" id="ARBA00004785"/>
    </source>
</evidence>
<evidence type="ECO:0000256" key="8">
    <source>
        <dbReference type="ARBA" id="ARBA00022723"/>
    </source>
</evidence>
<dbReference type="Pfam" id="PF04055">
    <property type="entry name" value="Radical_SAM"/>
    <property type="match status" value="1"/>
</dbReference>
<keyword evidence="8 14" id="KW-0479">Metal-binding</keyword>
<comment type="cofactor">
    <cofactor evidence="14 16">
        <name>[4Fe-4S] cluster</name>
        <dbReference type="ChEBI" id="CHEBI:49883"/>
    </cofactor>
    <text evidence="14 16">Binds 1 [4Fe-4S] cluster. The cluster is coordinated with 3 cysteines and an exchangeable S-adenosyl-L-methionine.</text>
</comment>
<feature type="binding site" evidence="15">
    <location>
        <position position="111"/>
    </location>
    <ligand>
        <name>S-adenosyl-L-methionine</name>
        <dbReference type="ChEBI" id="CHEBI:59789"/>
        <label>1</label>
    </ligand>
</feature>
<evidence type="ECO:0000256" key="16">
    <source>
        <dbReference type="PIRSR" id="PIRSR000167-2"/>
    </source>
</evidence>
<dbReference type="SFLD" id="SFLDG01065">
    <property type="entry name" value="anaerobic_coproporphyrinogen-I"/>
    <property type="match status" value="1"/>
</dbReference>
<evidence type="ECO:0000313" key="19">
    <source>
        <dbReference type="Proteomes" id="UP000026249"/>
    </source>
</evidence>
<dbReference type="CDD" id="cd01335">
    <property type="entry name" value="Radical_SAM"/>
    <property type="match status" value="1"/>
</dbReference>
<dbReference type="PROSITE" id="PS51918">
    <property type="entry name" value="RADICAL_SAM"/>
    <property type="match status" value="1"/>
</dbReference>
<evidence type="ECO:0000256" key="1">
    <source>
        <dbReference type="ARBA" id="ARBA00004496"/>
    </source>
</evidence>
<dbReference type="PANTHER" id="PTHR13932">
    <property type="entry name" value="COPROPORPHYRINIGEN III OXIDASE"/>
    <property type="match status" value="1"/>
</dbReference>
<feature type="binding site" evidence="15">
    <location>
        <position position="54"/>
    </location>
    <ligand>
        <name>S-adenosyl-L-methionine</name>
        <dbReference type="ChEBI" id="CHEBI:59789"/>
        <label>1</label>
    </ligand>
</feature>
<keyword evidence="10 14" id="KW-0408">Iron</keyword>
<dbReference type="STRING" id="1454373.ACMU_14090"/>
<feature type="binding site" evidence="15">
    <location>
        <position position="242"/>
    </location>
    <ligand>
        <name>S-adenosyl-L-methionine</name>
        <dbReference type="ChEBI" id="CHEBI:59789"/>
        <label>2</label>
    </ligand>
</feature>
<feature type="binding site" evidence="15">
    <location>
        <position position="208"/>
    </location>
    <ligand>
        <name>S-adenosyl-L-methionine</name>
        <dbReference type="ChEBI" id="CHEBI:59789"/>
        <label>2</label>
    </ligand>
</feature>
<evidence type="ECO:0000256" key="13">
    <source>
        <dbReference type="ARBA" id="ARBA00048321"/>
    </source>
</evidence>
<dbReference type="InterPro" id="IPR013785">
    <property type="entry name" value="Aldolase_TIM"/>
</dbReference>
<dbReference type="GO" id="GO:0051989">
    <property type="term" value="F:coproporphyrinogen dehydrogenase activity"/>
    <property type="evidence" value="ECO:0007669"/>
    <property type="project" value="UniProtKB-EC"/>
</dbReference>
<evidence type="ECO:0000256" key="5">
    <source>
        <dbReference type="ARBA" id="ARBA00022485"/>
    </source>
</evidence>
<name>A0A037ZEK9_9RHOB</name>
<keyword evidence="9 14" id="KW-0560">Oxidoreductase</keyword>
<feature type="binding site" evidence="16">
    <location>
        <position position="67"/>
    </location>
    <ligand>
        <name>[4Fe-4S] cluster</name>
        <dbReference type="ChEBI" id="CHEBI:49883"/>
        <note>4Fe-4S-S-AdoMet</note>
    </ligand>
</feature>
<dbReference type="InterPro" id="IPR004558">
    <property type="entry name" value="Coprogen_oxidase_HemN"/>
</dbReference>
<evidence type="ECO:0000256" key="3">
    <source>
        <dbReference type="ARBA" id="ARBA00005493"/>
    </source>
</evidence>
<dbReference type="PIRSF" id="PIRSF000167">
    <property type="entry name" value="HemN"/>
    <property type="match status" value="1"/>
</dbReference>